<organism evidence="3 4">
    <name type="scientific">Durusdinium trenchii</name>
    <dbReference type="NCBI Taxonomy" id="1381693"/>
    <lineage>
        <taxon>Eukaryota</taxon>
        <taxon>Sar</taxon>
        <taxon>Alveolata</taxon>
        <taxon>Dinophyceae</taxon>
        <taxon>Suessiales</taxon>
        <taxon>Symbiodiniaceae</taxon>
        <taxon>Durusdinium</taxon>
    </lineage>
</organism>
<feature type="region of interest" description="Disordered" evidence="1">
    <location>
        <begin position="411"/>
        <end position="497"/>
    </location>
</feature>
<feature type="compositionally biased region" description="Polar residues" evidence="1">
    <location>
        <begin position="855"/>
        <end position="869"/>
    </location>
</feature>
<dbReference type="SUPFAM" id="SSF53098">
    <property type="entry name" value="Ribonuclease H-like"/>
    <property type="match status" value="1"/>
</dbReference>
<reference evidence="3 4" key="1">
    <citation type="submission" date="2024-02" db="EMBL/GenBank/DDBJ databases">
        <authorList>
            <person name="Chen Y."/>
            <person name="Shah S."/>
            <person name="Dougan E. K."/>
            <person name="Thang M."/>
            <person name="Chan C."/>
        </authorList>
    </citation>
    <scope>NUCLEOTIDE SEQUENCE [LARGE SCALE GENOMIC DNA]</scope>
</reference>
<evidence type="ECO:0000313" key="4">
    <source>
        <dbReference type="Proteomes" id="UP001642464"/>
    </source>
</evidence>
<evidence type="ECO:0000256" key="1">
    <source>
        <dbReference type="SAM" id="MobiDB-lite"/>
    </source>
</evidence>
<dbReference type="PANTHER" id="PTHR14920">
    <property type="entry name" value="OSMOTIC AVOIDANCE ABNORMAL PROTEIN 1/WD REPEAT MEMBRANE PROTEIN"/>
    <property type="match status" value="1"/>
</dbReference>
<dbReference type="Pfam" id="PF25768">
    <property type="entry name" value="TPR_IFT121"/>
    <property type="match status" value="1"/>
</dbReference>
<protein>
    <submittedName>
        <fullName evidence="3">WD repeat-containing protein 35</fullName>
    </submittedName>
</protein>
<feature type="compositionally biased region" description="Gly residues" evidence="1">
    <location>
        <begin position="473"/>
        <end position="483"/>
    </location>
</feature>
<evidence type="ECO:0000313" key="3">
    <source>
        <dbReference type="EMBL" id="CAK9022940.1"/>
    </source>
</evidence>
<dbReference type="EMBL" id="CAXAMM010010280">
    <property type="protein sequence ID" value="CAK9022940.1"/>
    <property type="molecule type" value="Genomic_DNA"/>
</dbReference>
<feature type="region of interest" description="Disordered" evidence="1">
    <location>
        <begin position="1"/>
        <end position="46"/>
    </location>
</feature>
<dbReference type="Proteomes" id="UP001642464">
    <property type="component" value="Unassembled WGS sequence"/>
</dbReference>
<dbReference type="InterPro" id="IPR001584">
    <property type="entry name" value="Integrase_cat-core"/>
</dbReference>
<name>A0ABP0K977_9DINO</name>
<dbReference type="PROSITE" id="PS50994">
    <property type="entry name" value="INTEGRASE"/>
    <property type="match status" value="1"/>
</dbReference>
<feature type="compositionally biased region" description="Basic and acidic residues" evidence="1">
    <location>
        <begin position="763"/>
        <end position="773"/>
    </location>
</feature>
<dbReference type="Gene3D" id="3.30.420.10">
    <property type="entry name" value="Ribonuclease H-like superfamily/Ribonuclease H"/>
    <property type="match status" value="1"/>
</dbReference>
<feature type="region of interest" description="Disordered" evidence="1">
    <location>
        <begin position="855"/>
        <end position="878"/>
    </location>
</feature>
<feature type="domain" description="Integrase catalytic" evidence="2">
    <location>
        <begin position="853"/>
        <end position="1020"/>
    </location>
</feature>
<keyword evidence="4" id="KW-1185">Reference proteome</keyword>
<sequence>MSGDEGGTRRPGDRFAAASTSGIQGGRSENAPRDRDPAPGYDGENPEVTFRQYEKQVALWEFETEVVKAKRGVKLLRQLSGVAATAVDDLEIDEIACEQGVKNVMSKLRDYFMPHLEVSLPRAFEAAVYGQPRGAKETFGEYTKRMERAFVTLAKEGVDLPDGAKGYILYRQAALNESQEQRLLTWAEGKYGRKEITTSLRRLDKVIREKEKAKGSYVAEESFVLESAHGNNYDLDDKTYQEWDDEEDENYILLADGDLDEIMDEQDVMSALASYHDTRQALKDQRLNRGYFPGLVGFEPLHRLERELSNRGLRIKWAPKKSTAKGVGGTAVVEGVALIPIGIGGINGILETTVVQGDVPLLLPIKLLRVLEVSIKLKDMVMNIPAHHVSVPLRELASGHVTVNVMSFSRETRGGKPNASYAGFRPGVNELTEAGPADGDGRARADHDAAVEERAGSHHDTALPDERQSNPVPGGGGEAGPSGGPSEPKLGKIPTTWSPEHYYTKVDGQWSRFEGKIPDRANEIYVNFRPTRRGEFQDSWADGKSTHFSRKTRQMLQNAMKKAKDKLGVTLTELYSPPRINPHLERMGHPAGTCFDLDTGWDLGDPKHREAMWRRLREERPEVILACPPCTAFSRMQALNWSRMQPHRKVELLKIGREHLELAVAVLKWQLKRGGAILFEHPDGATSWQEPELQSLASLTAVKTVICDQCMFGMNVDGTGLNRKRTKWLSNMPQVLEELEVKCDKNHFHVPLENGKPRLAQRYPERLQSRGSREEEEEDEDQPGDSDPLQECGRLRANGGGKEGCDEGAQSSRPSTGQRVHPILESSQSPWRIGAMGIEEVRVRCLPSEETSQGCSPYSAAQSLSTKQGPGTGPFLRDGKQTVPVLNIVDWGTNYQMCEALTGKNPLEVWEAYQATWARTFGHPEVITCDAGREFLGEFIQRATAEGIVVHQIASKAPWQQGKTERHGGHFKELLDKARSEVVVQSFKDLKQLMAEVEQAKNRYSNRSGFAPIQRQIGQWPRVPTSILSDEAIDPTLLNGVLTDDIERLHHMRTVAHKAFCEVNAKNTLKKALRARPRVWTDYKPGEYVFVFRVPRLKKRKHGGIVDDASISTKARWVGPGIVIAPDGANLWISMMGELWKVAREQCRPATTDEKTGIEAVVQECQELIDEFKRGSHRTGYKDITEEEFPPELEEAEGSGDDGIGERERAADRQRAQFQDPVDTIEYVPEYMDEDDATGPPEALPKRRRSVHEPEQEEPPVSRAASESSRSEKKHHPGFPQGVPETPPVMPSNIEPENLDGLNPQLREALRQSEMTANRLDGIPGPVAGPIYRWQQRAGQHGHLAPYLHAREWFLAEEEEQIEEEAKIRQHGLHHLRWVTDEKDKWTIDWNKGEVTRHHLRKMTAKFDPRFNADLPIPLNLMTENRKTHVRRENSEKIEEDSWTEPITKHEEKRWKGKTIFYIKNVEEARNYVGEKKGQDEVSLARESPQDQEEWKLSDLSEWNKVTQSGAVQVLDLETSRQVRQELRSQGQEDRILPTKIARRYKPGEQPGEPAVKKSRLCIRGDLDPDILDLERFSPTLNTVNFSVLLQIAANEGMKATVGDLKNAFCQSQPLERPKGRLYFQQPKEGVIGLHPEQIVMIMAGCYGLVDAPLHLTEDLKNLGYEMSALDPCIMKLYDRSRKKLLGYTFGKYVHLIKEKDGCAFNGRRIRQLPDGGYLVDMQKFIEERLHHVPLEKGRKTDRKAAATEEEVSAARATCGALNWLSREGRPDAAGPSSLLSSKLSKLTIEDIVQLNQVVDELKKNSTMSLQIQPLEKMKLSVVSDASFANCGFHSQGGHLVLSLAVVDAKSLYDRLSKDSVGGQDRRTAIEIQIIRQDFRELGGEVKWVDHLAMPADGLTKVLGSCAALYDLIRTGHFSIRPTEEQMRRRAQARSSGQSSSEIRRIGTKQNCGAQRHPDRIKRLYLLAALEVEKFKNKTLDAQMTGATQGTMTTAQTLQSLVTQDQSVSSDRALESPWRGCEAFHIYLLAQRQLYEGQHEQAMKTSLRLSEYEDILDTQTIYSLIALTTYYNKFFAQCSRAFIKLEASSDVSDEMRTKFADLALSIFTRNAPRDPASHMLPCPKCGTRINDWNITCTVLSGLGATIHSESETYIYIYKYVYIHYIHKQLSSRAPFIRLLASGYSVS</sequence>
<feature type="region of interest" description="Disordered" evidence="1">
    <location>
        <begin position="750"/>
        <end position="828"/>
    </location>
</feature>
<proteinExistence type="predicted"/>
<dbReference type="PANTHER" id="PTHR14920:SF3">
    <property type="entry name" value="WD REPEAT-CONTAINING PROTEIN 35-LIKE PROTEIN"/>
    <property type="match status" value="1"/>
</dbReference>
<feature type="compositionally biased region" description="Basic and acidic residues" evidence="1">
    <location>
        <begin position="439"/>
        <end position="468"/>
    </location>
</feature>
<dbReference type="InterPro" id="IPR057979">
    <property type="entry name" value="TPR_IFT121"/>
</dbReference>
<gene>
    <name evidence="3" type="ORF">SCF082_LOCUS15992</name>
</gene>
<dbReference type="InterPro" id="IPR012337">
    <property type="entry name" value="RNaseH-like_sf"/>
</dbReference>
<accession>A0ABP0K977</accession>
<dbReference type="InterPro" id="IPR040379">
    <property type="entry name" value="WDR19/dyf-2"/>
</dbReference>
<feature type="region of interest" description="Disordered" evidence="1">
    <location>
        <begin position="1929"/>
        <end position="1953"/>
    </location>
</feature>
<feature type="compositionally biased region" description="Polar residues" evidence="1">
    <location>
        <begin position="809"/>
        <end position="818"/>
    </location>
</feature>
<dbReference type="InterPro" id="IPR036397">
    <property type="entry name" value="RNaseH_sf"/>
</dbReference>
<feature type="compositionally biased region" description="Basic and acidic residues" evidence="1">
    <location>
        <begin position="1"/>
        <end position="13"/>
    </location>
</feature>
<comment type="caution">
    <text evidence="3">The sequence shown here is derived from an EMBL/GenBank/DDBJ whole genome shotgun (WGS) entry which is preliminary data.</text>
</comment>
<evidence type="ECO:0000259" key="2">
    <source>
        <dbReference type="PROSITE" id="PS50994"/>
    </source>
</evidence>
<feature type="region of interest" description="Disordered" evidence="1">
    <location>
        <begin position="1476"/>
        <end position="1495"/>
    </location>
</feature>
<feature type="compositionally biased region" description="Basic and acidic residues" evidence="1">
    <location>
        <begin position="1204"/>
        <end position="1215"/>
    </location>
</feature>
<feature type="region of interest" description="Disordered" evidence="1">
    <location>
        <begin position="1179"/>
        <end position="1300"/>
    </location>
</feature>
<feature type="compositionally biased region" description="Acidic residues" evidence="1">
    <location>
        <begin position="774"/>
        <end position="784"/>
    </location>
</feature>
<feature type="compositionally biased region" description="Acidic residues" evidence="1">
    <location>
        <begin position="1185"/>
        <end position="1200"/>
    </location>
</feature>